<proteinExistence type="predicted"/>
<evidence type="ECO:0000313" key="3">
    <source>
        <dbReference type="EMBL" id="CAI5757736.1"/>
    </source>
</evidence>
<dbReference type="GO" id="GO:0033596">
    <property type="term" value="C:TSC1-TSC2 complex"/>
    <property type="evidence" value="ECO:0007669"/>
    <property type="project" value="TreeGrafter"/>
</dbReference>
<gene>
    <name evidence="3" type="ORF">CANVERA_P2249</name>
</gene>
<keyword evidence="1" id="KW-0175">Coiled coil</keyword>
<name>A0A9W4XL33_9ASCO</name>
<feature type="region of interest" description="Disordered" evidence="2">
    <location>
        <begin position="873"/>
        <end position="965"/>
    </location>
</feature>
<dbReference type="GO" id="GO:0032007">
    <property type="term" value="P:negative regulation of TOR signaling"/>
    <property type="evidence" value="ECO:0007669"/>
    <property type="project" value="TreeGrafter"/>
</dbReference>
<dbReference type="PANTHER" id="PTHR15154:SF2">
    <property type="entry name" value="HAMARTIN"/>
    <property type="match status" value="1"/>
</dbReference>
<comment type="caution">
    <text evidence="3">The sequence shown here is derived from an EMBL/GenBank/DDBJ whole genome shotgun (WGS) entry which is preliminary data.</text>
</comment>
<keyword evidence="4" id="KW-1185">Reference proteome</keyword>
<feature type="compositionally biased region" description="Polar residues" evidence="2">
    <location>
        <begin position="902"/>
        <end position="913"/>
    </location>
</feature>
<dbReference type="EMBL" id="CANTUO010000002">
    <property type="protein sequence ID" value="CAI5757736.1"/>
    <property type="molecule type" value="Genomic_DNA"/>
</dbReference>
<feature type="coiled-coil region" evidence="1">
    <location>
        <begin position="796"/>
        <end position="837"/>
    </location>
</feature>
<feature type="compositionally biased region" description="Low complexity" evidence="2">
    <location>
        <begin position="933"/>
        <end position="947"/>
    </location>
</feature>
<dbReference type="InterPro" id="IPR007483">
    <property type="entry name" value="Hamartin"/>
</dbReference>
<dbReference type="GO" id="GO:0051726">
    <property type="term" value="P:regulation of cell cycle"/>
    <property type="evidence" value="ECO:0007669"/>
    <property type="project" value="TreeGrafter"/>
</dbReference>
<dbReference type="PANTHER" id="PTHR15154">
    <property type="entry name" value="HAMARTIN"/>
    <property type="match status" value="1"/>
</dbReference>
<organism evidence="3 4">
    <name type="scientific">Candida verbasci</name>
    <dbReference type="NCBI Taxonomy" id="1227364"/>
    <lineage>
        <taxon>Eukaryota</taxon>
        <taxon>Fungi</taxon>
        <taxon>Dikarya</taxon>
        <taxon>Ascomycota</taxon>
        <taxon>Saccharomycotina</taxon>
        <taxon>Pichiomycetes</taxon>
        <taxon>Debaryomycetaceae</taxon>
        <taxon>Candida/Lodderomyces clade</taxon>
        <taxon>Candida</taxon>
    </lineage>
</organism>
<dbReference type="Proteomes" id="UP001152885">
    <property type="component" value="Unassembled WGS sequence"/>
</dbReference>
<feature type="coiled-coil region" evidence="1">
    <location>
        <begin position="688"/>
        <end position="743"/>
    </location>
</feature>
<feature type="compositionally biased region" description="Low complexity" evidence="2">
    <location>
        <begin position="880"/>
        <end position="894"/>
    </location>
</feature>
<evidence type="ECO:0000256" key="2">
    <source>
        <dbReference type="SAM" id="MobiDB-lite"/>
    </source>
</evidence>
<evidence type="ECO:0000256" key="1">
    <source>
        <dbReference type="SAM" id="Coils"/>
    </source>
</evidence>
<accession>A0A9W4XL33</accession>
<dbReference type="OrthoDB" id="6022054at2759"/>
<sequence length="965" mass="111753">MSGSSRSLIKALDTLFAEWGNSDNTHEDIDSIIQQYLNKHNELSIIQQATNLNDELYKIYNNYIKPSENIEQEYKFLDILKQVSLVFNQEEINLWLQTYLKPAVDSAGFDLKFVEKSRQFIEYLTGGYTKSNDEKVNSFRSNIAKSIIDQIINIYLQDSLKHEKLKIDAENKDSQVYHERIRFIKSNCIKLLDACGIQDTLNYYQLLNEHILIPKQRHETLILVSSLVGSRKASLLIKTDLFSSLLKCVVYEFDDAIVYSSLTIINMLIPQVTNDLSLYVPDLFAIYSSLICWNDFNKNNNRIEFFDEYAKTNWKMAASEKDSASTSLLFDYQHLMTYLYGLYYYNVLEFIKDPFKYFRNHPPKLIPMTFVEVLEKKLHLGSRIIDKTKNLVSTFLIHPKVFNSNNPNELDDPTSWIDGNSPEDIAAACLSLNSDILTSTNKKEFIIEPGSDVESQKLSRNSSMAGPMYINVTDGLQAKLHNIQNRKMSIIPTNIVIESAPIPTTSEKNFITPVSSEIKFKDVKFNEGIISENEVKNVNSLDSIPSSPELFHHEPKMDPISDLLSTHEKLFGATNKNYHDTTSSHDSKSSLINEKLKHELRLSRPMSSPTTNIETSSVFKDVNDSKGNVVVFYQRELLLFKNELEFSNYMKYLYQYYFFKNKREKNMTSSIKESDEFEEMQKIVDLTRRELDTKLNEFKKEKNLLLNKLQQLEQEKEEVKKEIDKLNDNKMIDTKNIQRLMEEVSLKDYEIEKLKLKINDLTTVKEEPKKPEVKVIKEPADDKTIYELRSQVHLITERYNEALAQLANEKKQQDELIKKYEQEIKQSKYNIDENITQFTSKYEKKIQELSTIILKYETLLEEKNSRILRLSSSKPIPIGTNNTSSTNSRMSSRSDSYDHISESYSPPNGNSYNPHIMPSPAPIQFYQPKYTRNNSASNSGNNSTSSNVPIMRGRGGIQKRSKKMM</sequence>
<reference evidence="3" key="1">
    <citation type="submission" date="2022-12" db="EMBL/GenBank/DDBJ databases">
        <authorList>
            <person name="Brejova B."/>
        </authorList>
    </citation>
    <scope>NUCLEOTIDE SEQUENCE</scope>
</reference>
<dbReference type="AlphaFoldDB" id="A0A9W4XL33"/>
<evidence type="ECO:0000313" key="4">
    <source>
        <dbReference type="Proteomes" id="UP001152885"/>
    </source>
</evidence>
<protein>
    <submittedName>
        <fullName evidence="3">Uncharacterized protein</fullName>
    </submittedName>
</protein>